<comment type="caution">
    <text evidence="2">The sequence shown here is derived from an EMBL/GenBank/DDBJ whole genome shotgun (WGS) entry which is preliminary data.</text>
</comment>
<feature type="domain" description="Plasmid pRiA4b Orf3-like" evidence="1">
    <location>
        <begin position="15"/>
        <end position="69"/>
    </location>
</feature>
<keyword evidence="3" id="KW-1185">Reference proteome</keyword>
<gene>
    <name evidence="2" type="ORF">EH240_33170</name>
</gene>
<dbReference type="RefSeq" id="WP_125006470.1">
    <property type="nucleotide sequence ID" value="NZ_RQXT01000070.1"/>
</dbReference>
<evidence type="ECO:0000313" key="2">
    <source>
        <dbReference type="EMBL" id="RRH90214.1"/>
    </source>
</evidence>
<sequence length="75" mass="8442">MTRTSVPKTAASMNIITLKMTQRGVKPPVWRRLVMPGTMTLGDLHEAIQAAMGWHDCHLHAFDVGRAIWRSAQCR</sequence>
<reference evidence="2 3" key="1">
    <citation type="submission" date="2018-11" db="EMBL/GenBank/DDBJ databases">
        <title>the genome of Mesorhizobium tamadayense DSM 28320.</title>
        <authorList>
            <person name="Gao J."/>
        </authorList>
    </citation>
    <scope>NUCLEOTIDE SEQUENCE [LARGE SCALE GENOMIC DNA]</scope>
    <source>
        <strain evidence="2 3">DSM 28320</strain>
    </source>
</reference>
<dbReference type="OrthoDB" id="9816539at2"/>
<dbReference type="AlphaFoldDB" id="A0A3P3EUZ4"/>
<dbReference type="InterPro" id="IPR024047">
    <property type="entry name" value="MM3350-like_sf"/>
</dbReference>
<name>A0A3P3EUZ4_9HYPH</name>
<dbReference type="Gene3D" id="3.10.290.30">
    <property type="entry name" value="MM3350-like"/>
    <property type="match status" value="1"/>
</dbReference>
<dbReference type="PANTHER" id="PTHR41878:SF1">
    <property type="entry name" value="TNPR PROTEIN"/>
    <property type="match status" value="1"/>
</dbReference>
<proteinExistence type="predicted"/>
<organism evidence="2 3">
    <name type="scientific">Mesorhizobium tamadayense</name>
    <dbReference type="NCBI Taxonomy" id="425306"/>
    <lineage>
        <taxon>Bacteria</taxon>
        <taxon>Pseudomonadati</taxon>
        <taxon>Pseudomonadota</taxon>
        <taxon>Alphaproteobacteria</taxon>
        <taxon>Hyphomicrobiales</taxon>
        <taxon>Phyllobacteriaceae</taxon>
        <taxon>Mesorhizobium</taxon>
    </lineage>
</organism>
<dbReference type="Proteomes" id="UP000273786">
    <property type="component" value="Unassembled WGS sequence"/>
</dbReference>
<evidence type="ECO:0000313" key="3">
    <source>
        <dbReference type="Proteomes" id="UP000273786"/>
    </source>
</evidence>
<dbReference type="Pfam" id="PF07929">
    <property type="entry name" value="PRiA4_ORF3"/>
    <property type="match status" value="1"/>
</dbReference>
<dbReference type="PANTHER" id="PTHR41878">
    <property type="entry name" value="LEXA REPRESSOR-RELATED"/>
    <property type="match status" value="1"/>
</dbReference>
<dbReference type="InterPro" id="IPR012912">
    <property type="entry name" value="Plasmid_pRiA4b_Orf3-like"/>
</dbReference>
<protein>
    <submittedName>
        <fullName evidence="2">Plasmid pRiA4b ORF-3 family protein</fullName>
    </submittedName>
</protein>
<evidence type="ECO:0000259" key="1">
    <source>
        <dbReference type="Pfam" id="PF07929"/>
    </source>
</evidence>
<accession>A0A3P3EUZ4</accession>
<dbReference type="EMBL" id="RQXT01000070">
    <property type="protein sequence ID" value="RRH90214.1"/>
    <property type="molecule type" value="Genomic_DNA"/>
</dbReference>
<dbReference type="SUPFAM" id="SSF159941">
    <property type="entry name" value="MM3350-like"/>
    <property type="match status" value="1"/>
</dbReference>